<evidence type="ECO:0000313" key="2">
    <source>
        <dbReference type="Proteomes" id="UP001163156"/>
    </source>
</evidence>
<keyword evidence="2" id="KW-1185">Reference proteome</keyword>
<dbReference type="InterPro" id="IPR029063">
    <property type="entry name" value="SAM-dependent_MTases_sf"/>
</dbReference>
<dbReference type="EMBL" id="CP110226">
    <property type="protein sequence ID" value="UZD23939.1"/>
    <property type="molecule type" value="Genomic_DNA"/>
</dbReference>
<accession>A0ABY6MLT9</accession>
<reference evidence="1" key="1">
    <citation type="submission" date="2022-10" db="EMBL/GenBank/DDBJ databases">
        <title>Algoriphagus sp. a novel bacteria isolate from halophytes salicornia europaea.</title>
        <authorList>
            <person name="Peng Y."/>
            <person name="Jiang L."/>
            <person name="Lee J."/>
        </authorList>
    </citation>
    <scope>NUCLEOTIDE SEQUENCE</scope>
    <source>
        <strain evidence="1">TR-M5</strain>
    </source>
</reference>
<sequence length="234" mass="27305">MNRLDVINYLLKKNNGKSYLEIGIRNGNTIAAVKCSKKTGVDPAFRFGRRRELKLVFYLERFKAFRQTSDDFFNIYAEKRFQKGIDVAFIDGLHTYSQSYKDIINSLKYLNEDGYIVVHDCNPISFAHAYPAKTTFEEVKKLGKNGKIPGWTGQWNGDVWKSILRLRLERNDLQIITLDCDHGLGIIKKLNDITHEELKIDVSLTEIENLSYDFFDKNRKYILNLKEPTVIYDF</sequence>
<dbReference type="SUPFAM" id="SSF53335">
    <property type="entry name" value="S-adenosyl-L-methionine-dependent methyltransferases"/>
    <property type="match status" value="1"/>
</dbReference>
<keyword evidence="1" id="KW-0808">Transferase</keyword>
<dbReference type="RefSeq" id="WP_264810650.1">
    <property type="nucleotide sequence ID" value="NZ_CP110226.1"/>
</dbReference>
<keyword evidence="1" id="KW-0489">Methyltransferase</keyword>
<dbReference type="Gene3D" id="3.40.50.150">
    <property type="entry name" value="Vaccinia Virus protein VP39"/>
    <property type="match status" value="1"/>
</dbReference>
<name>A0ABY6MLT9_9BACT</name>
<dbReference type="Pfam" id="PF13578">
    <property type="entry name" value="Methyltransf_24"/>
    <property type="match status" value="1"/>
</dbReference>
<protein>
    <submittedName>
        <fullName evidence="1">Class I SAM-dependent methyltransferase</fullName>
    </submittedName>
</protein>
<organism evidence="1 2">
    <name type="scientific">Algoriphagus halophytocola</name>
    <dbReference type="NCBI Taxonomy" id="2991499"/>
    <lineage>
        <taxon>Bacteria</taxon>
        <taxon>Pseudomonadati</taxon>
        <taxon>Bacteroidota</taxon>
        <taxon>Cytophagia</taxon>
        <taxon>Cytophagales</taxon>
        <taxon>Cyclobacteriaceae</taxon>
        <taxon>Algoriphagus</taxon>
    </lineage>
</organism>
<dbReference type="GO" id="GO:0008168">
    <property type="term" value="F:methyltransferase activity"/>
    <property type="evidence" value="ECO:0007669"/>
    <property type="project" value="UniProtKB-KW"/>
</dbReference>
<dbReference type="GO" id="GO:0032259">
    <property type="term" value="P:methylation"/>
    <property type="evidence" value="ECO:0007669"/>
    <property type="project" value="UniProtKB-KW"/>
</dbReference>
<proteinExistence type="predicted"/>
<dbReference type="Proteomes" id="UP001163156">
    <property type="component" value="Chromosome"/>
</dbReference>
<gene>
    <name evidence="1" type="ORF">OM944_05460</name>
</gene>
<evidence type="ECO:0000313" key="1">
    <source>
        <dbReference type="EMBL" id="UZD23939.1"/>
    </source>
</evidence>